<organism evidence="2 3">
    <name type="scientific">Phytophthora cactorum</name>
    <dbReference type="NCBI Taxonomy" id="29920"/>
    <lineage>
        <taxon>Eukaryota</taxon>
        <taxon>Sar</taxon>
        <taxon>Stramenopiles</taxon>
        <taxon>Oomycota</taxon>
        <taxon>Peronosporomycetes</taxon>
        <taxon>Peronosporales</taxon>
        <taxon>Peronosporaceae</taxon>
        <taxon>Phytophthora</taxon>
    </lineage>
</organism>
<dbReference type="Pfam" id="PF20681">
    <property type="entry name" value="DUF6818"/>
    <property type="match status" value="1"/>
</dbReference>
<proteinExistence type="predicted"/>
<gene>
    <name evidence="2" type="ORF">PC117_g11131</name>
</gene>
<feature type="domain" description="DUF6818" evidence="1">
    <location>
        <begin position="89"/>
        <end position="156"/>
    </location>
</feature>
<reference evidence="2" key="1">
    <citation type="submission" date="2018-10" db="EMBL/GenBank/DDBJ databases">
        <title>Effector identification in a new, highly contiguous assembly of the strawberry crown rot pathogen Phytophthora cactorum.</title>
        <authorList>
            <person name="Armitage A.D."/>
            <person name="Nellist C.F."/>
            <person name="Bates H."/>
            <person name="Vickerstaff R.J."/>
            <person name="Harrison R.J."/>
        </authorList>
    </citation>
    <scope>NUCLEOTIDE SEQUENCE</scope>
    <source>
        <strain evidence="2">4040</strain>
    </source>
</reference>
<sequence>MKIPQGKVGFWLRGGSRQICGWTQLDYFSDLLPDLGSRAENDIRQKAAHREDQASENNLQRYPVCVVFNDQSEQRRLVRIIRDALATCKSEWEVVATAYNTDRSQRCRRRRIVINSLRRKFISLQVEYKNTSARDLDPPELASTARSAKAMIDRQVLSGNKQGGFHHIVAEAQPSQQ</sequence>
<dbReference type="EMBL" id="RCMK01000282">
    <property type="protein sequence ID" value="KAG2938593.1"/>
    <property type="molecule type" value="Genomic_DNA"/>
</dbReference>
<accession>A0A8T1DFT9</accession>
<evidence type="ECO:0000313" key="2">
    <source>
        <dbReference type="EMBL" id="KAG2938593.1"/>
    </source>
</evidence>
<comment type="caution">
    <text evidence="2">The sequence shown here is derived from an EMBL/GenBank/DDBJ whole genome shotgun (WGS) entry which is preliminary data.</text>
</comment>
<dbReference type="Proteomes" id="UP000736787">
    <property type="component" value="Unassembled WGS sequence"/>
</dbReference>
<dbReference type="InterPro" id="IPR049203">
    <property type="entry name" value="DUF6818"/>
</dbReference>
<protein>
    <recommendedName>
        <fullName evidence="1">DUF6818 domain-containing protein</fullName>
    </recommendedName>
</protein>
<evidence type="ECO:0000259" key="1">
    <source>
        <dbReference type="Pfam" id="PF20681"/>
    </source>
</evidence>
<name>A0A8T1DFT9_9STRA</name>
<evidence type="ECO:0000313" key="3">
    <source>
        <dbReference type="Proteomes" id="UP000736787"/>
    </source>
</evidence>
<dbReference type="AlphaFoldDB" id="A0A8T1DFT9"/>